<proteinExistence type="predicted"/>
<dbReference type="GO" id="GO:0016787">
    <property type="term" value="F:hydrolase activity"/>
    <property type="evidence" value="ECO:0007669"/>
    <property type="project" value="UniProtKB-KW"/>
</dbReference>
<evidence type="ECO:0000259" key="1">
    <source>
        <dbReference type="Pfam" id="PF00561"/>
    </source>
</evidence>
<gene>
    <name evidence="2" type="ORF">GCM10009760_12950</name>
</gene>
<keyword evidence="2" id="KW-0378">Hydrolase</keyword>
<dbReference type="PRINTS" id="PR00111">
    <property type="entry name" value="ABHYDROLASE"/>
</dbReference>
<dbReference type="EMBL" id="BAAANT010000005">
    <property type="protein sequence ID" value="GAA2134977.1"/>
    <property type="molecule type" value="Genomic_DNA"/>
</dbReference>
<dbReference type="RefSeq" id="WP_344461675.1">
    <property type="nucleotide sequence ID" value="NZ_BAAANT010000005.1"/>
</dbReference>
<evidence type="ECO:0000313" key="2">
    <source>
        <dbReference type="EMBL" id="GAA2134977.1"/>
    </source>
</evidence>
<comment type="caution">
    <text evidence="2">The sequence shown here is derived from an EMBL/GenBank/DDBJ whole genome shotgun (WGS) entry which is preliminary data.</text>
</comment>
<dbReference type="Pfam" id="PF00561">
    <property type="entry name" value="Abhydrolase_1"/>
    <property type="match status" value="1"/>
</dbReference>
<dbReference type="InterPro" id="IPR029058">
    <property type="entry name" value="AB_hydrolase_fold"/>
</dbReference>
<feature type="domain" description="AB hydrolase-1" evidence="1">
    <location>
        <begin position="41"/>
        <end position="286"/>
    </location>
</feature>
<protein>
    <submittedName>
        <fullName evidence="2">Alpha/beta hydrolase</fullName>
    </submittedName>
</protein>
<organism evidence="2 3">
    <name type="scientific">Kitasatospora kazusensis</name>
    <dbReference type="NCBI Taxonomy" id="407974"/>
    <lineage>
        <taxon>Bacteria</taxon>
        <taxon>Bacillati</taxon>
        <taxon>Actinomycetota</taxon>
        <taxon>Actinomycetes</taxon>
        <taxon>Kitasatosporales</taxon>
        <taxon>Streptomycetaceae</taxon>
        <taxon>Kitasatospora</taxon>
    </lineage>
</organism>
<dbReference type="InterPro" id="IPR050471">
    <property type="entry name" value="AB_hydrolase"/>
</dbReference>
<keyword evidence="3" id="KW-1185">Reference proteome</keyword>
<name>A0ABN2Z0Q4_9ACTN</name>
<accession>A0ABN2Z0Q4</accession>
<sequence length="314" mass="32825">MKFVSDPAPDCVLPAPEREYRIRSADGHQVHAEAFGPEGAPLVVLAHGWTCSIAFWAPVIRQLAGDYRVVAYDQRGHGRSGTPATPAGYSTAKLADDLEAVLAEVVPAGERAVLAGHSMGGMTVMAAADRTGVADRTAAAVLISTGAGDLVAELKVLTVAVPGTKLALHRMLLSSRLPLGRPNGLTAAALKYATMGLDTPADRVAAVVRVVHACPTRVRYRWSQVLATLDEYHQLPRLAAPTSVIVGTRDRLTPPVHAQRIAAALPDPQGLLQLAGVGHMAPVERPAEVAAEIRRLAKIGAVADAGVTEGSVAE</sequence>
<evidence type="ECO:0000313" key="3">
    <source>
        <dbReference type="Proteomes" id="UP001422759"/>
    </source>
</evidence>
<dbReference type="InterPro" id="IPR000073">
    <property type="entry name" value="AB_hydrolase_1"/>
</dbReference>
<dbReference type="Proteomes" id="UP001422759">
    <property type="component" value="Unassembled WGS sequence"/>
</dbReference>
<reference evidence="2 3" key="1">
    <citation type="journal article" date="2019" name="Int. J. Syst. Evol. Microbiol.">
        <title>The Global Catalogue of Microorganisms (GCM) 10K type strain sequencing project: providing services to taxonomists for standard genome sequencing and annotation.</title>
        <authorList>
            <consortium name="The Broad Institute Genomics Platform"/>
            <consortium name="The Broad Institute Genome Sequencing Center for Infectious Disease"/>
            <person name="Wu L."/>
            <person name="Ma J."/>
        </authorList>
    </citation>
    <scope>NUCLEOTIDE SEQUENCE [LARGE SCALE GENOMIC DNA]</scope>
    <source>
        <strain evidence="2 3">JCM 14560</strain>
    </source>
</reference>
<dbReference type="SUPFAM" id="SSF53474">
    <property type="entry name" value="alpha/beta-Hydrolases"/>
    <property type="match status" value="1"/>
</dbReference>
<dbReference type="PANTHER" id="PTHR43433:SF1">
    <property type="entry name" value="BLL5160 PROTEIN"/>
    <property type="match status" value="1"/>
</dbReference>
<dbReference type="Gene3D" id="3.40.50.1820">
    <property type="entry name" value="alpha/beta hydrolase"/>
    <property type="match status" value="1"/>
</dbReference>
<dbReference type="PANTHER" id="PTHR43433">
    <property type="entry name" value="HYDROLASE, ALPHA/BETA FOLD FAMILY PROTEIN"/>
    <property type="match status" value="1"/>
</dbReference>